<dbReference type="EMBL" id="NOII01000003">
    <property type="protein sequence ID" value="OYD57421.1"/>
    <property type="molecule type" value="Genomic_DNA"/>
</dbReference>
<dbReference type="RefSeq" id="WP_094252771.1">
    <property type="nucleotide sequence ID" value="NZ_JBHLXL010000001.1"/>
</dbReference>
<proteinExistence type="predicted"/>
<evidence type="ECO:0000313" key="2">
    <source>
        <dbReference type="Proteomes" id="UP000215059"/>
    </source>
</evidence>
<evidence type="ECO:0000313" key="1">
    <source>
        <dbReference type="EMBL" id="OYD57421.1"/>
    </source>
</evidence>
<keyword evidence="2" id="KW-1185">Reference proteome</keyword>
<dbReference type="Proteomes" id="UP000215059">
    <property type="component" value="Unassembled WGS sequence"/>
</dbReference>
<gene>
    <name evidence="1" type="primary">spoIIR</name>
    <name evidence="1" type="ORF">CGZ90_12135</name>
</gene>
<accession>A0A235F7T9</accession>
<protein>
    <submittedName>
        <fullName evidence="1">Stage II sporulation protein R</fullName>
    </submittedName>
</protein>
<reference evidence="1 2" key="1">
    <citation type="submission" date="2017-07" db="EMBL/GenBank/DDBJ databases">
        <title>Fictibacillus sp. nov. GDSW-R2A3 Genome sequencing and assembly.</title>
        <authorList>
            <person name="Mayilraj S."/>
        </authorList>
    </citation>
    <scope>NUCLEOTIDE SEQUENCE [LARGE SCALE GENOMIC DNA]</scope>
    <source>
        <strain evidence="1 2">GDSW-R2A3</strain>
    </source>
</reference>
<dbReference type="InterPro" id="IPR014202">
    <property type="entry name" value="Spore_II_R"/>
</dbReference>
<dbReference type="OrthoDB" id="9793324at2"/>
<dbReference type="Pfam" id="PF09551">
    <property type="entry name" value="Spore_II_R"/>
    <property type="match status" value="1"/>
</dbReference>
<dbReference type="AlphaFoldDB" id="A0A235F7T9"/>
<sequence>MKKRQKRNHFIFILLISLAVMFLFFETQTKVANATLNSSVEIPDESIRLRILANSDNASDQLLKRQIRDEVNKQITTWVGGIEDIEQAREVIKSQLPAIEKIVKQELKQLGAKREFTVDFGKVAFPTKMYGDYVYPAGNYEAVLITLGEGTGANWWCVLFPPLCFLDFENGDAVKTADEKEGKTAGKNDMLQADAASSEEEETVQTKFFLVELFSSLFDALGTLFS</sequence>
<organism evidence="1 2">
    <name type="scientific">Fictibacillus aquaticus</name>
    <dbReference type="NCBI Taxonomy" id="2021314"/>
    <lineage>
        <taxon>Bacteria</taxon>
        <taxon>Bacillati</taxon>
        <taxon>Bacillota</taxon>
        <taxon>Bacilli</taxon>
        <taxon>Bacillales</taxon>
        <taxon>Fictibacillaceae</taxon>
        <taxon>Fictibacillus</taxon>
    </lineage>
</organism>
<comment type="caution">
    <text evidence="1">The sequence shown here is derived from an EMBL/GenBank/DDBJ whole genome shotgun (WGS) entry which is preliminary data.</text>
</comment>
<name>A0A235F7T9_9BACL</name>
<dbReference type="NCBIfam" id="TIGR02837">
    <property type="entry name" value="spore_II_R"/>
    <property type="match status" value="1"/>
</dbReference>